<dbReference type="PANTHER" id="PTHR45138:SF9">
    <property type="entry name" value="DIGUANYLATE CYCLASE DGCM-RELATED"/>
    <property type="match status" value="1"/>
</dbReference>
<feature type="transmembrane region" description="Helical" evidence="3">
    <location>
        <begin position="127"/>
        <end position="144"/>
    </location>
</feature>
<evidence type="ECO:0000259" key="4">
    <source>
        <dbReference type="PROSITE" id="PS50887"/>
    </source>
</evidence>
<dbReference type="PANTHER" id="PTHR45138">
    <property type="entry name" value="REGULATORY COMPONENTS OF SENSORY TRANSDUCTION SYSTEM"/>
    <property type="match status" value="1"/>
</dbReference>
<dbReference type="NCBIfam" id="TIGR00254">
    <property type="entry name" value="GGDEF"/>
    <property type="match status" value="1"/>
</dbReference>
<protein>
    <recommendedName>
        <fullName evidence="1">diguanylate cyclase</fullName>
        <ecNumber evidence="1">2.7.7.65</ecNumber>
    </recommendedName>
</protein>
<keyword evidence="6" id="KW-1185">Reference proteome</keyword>
<dbReference type="SMART" id="SM00267">
    <property type="entry name" value="GGDEF"/>
    <property type="match status" value="1"/>
</dbReference>
<dbReference type="InterPro" id="IPR000160">
    <property type="entry name" value="GGDEF_dom"/>
</dbReference>
<name>A0ABQ6HA61_9GAMM</name>
<evidence type="ECO:0000313" key="5">
    <source>
        <dbReference type="EMBL" id="GLX85018.1"/>
    </source>
</evidence>
<reference evidence="5 6" key="1">
    <citation type="submission" date="2023-03" db="EMBL/GenBank/DDBJ databases">
        <title>Thalassotalea loyana LMG 22536T draft genome sequence.</title>
        <authorList>
            <person name="Sawabe T."/>
        </authorList>
    </citation>
    <scope>NUCLEOTIDE SEQUENCE [LARGE SCALE GENOMIC DNA]</scope>
    <source>
        <strain evidence="5 6">LMG 22536</strain>
    </source>
</reference>
<dbReference type="SUPFAM" id="SSF55073">
    <property type="entry name" value="Nucleotide cyclase"/>
    <property type="match status" value="1"/>
</dbReference>
<dbReference type="InterPro" id="IPR050469">
    <property type="entry name" value="Diguanylate_Cyclase"/>
</dbReference>
<keyword evidence="3" id="KW-0472">Membrane</keyword>
<keyword evidence="3" id="KW-1133">Transmembrane helix</keyword>
<gene>
    <name evidence="5" type="ORF">tloyanaT_12700</name>
</gene>
<dbReference type="PROSITE" id="PS50887">
    <property type="entry name" value="GGDEF"/>
    <property type="match status" value="1"/>
</dbReference>
<dbReference type="EMBL" id="BSSV01000002">
    <property type="protein sequence ID" value="GLX85018.1"/>
    <property type="molecule type" value="Genomic_DNA"/>
</dbReference>
<dbReference type="Proteomes" id="UP001157134">
    <property type="component" value="Unassembled WGS sequence"/>
</dbReference>
<feature type="transmembrane region" description="Helical" evidence="3">
    <location>
        <begin position="103"/>
        <end position="120"/>
    </location>
</feature>
<feature type="transmembrane region" description="Helical" evidence="3">
    <location>
        <begin position="156"/>
        <end position="178"/>
    </location>
</feature>
<evidence type="ECO:0000256" key="3">
    <source>
        <dbReference type="SAM" id="Phobius"/>
    </source>
</evidence>
<proteinExistence type="predicted"/>
<comment type="catalytic activity">
    <reaction evidence="2">
        <text>2 GTP = 3',3'-c-di-GMP + 2 diphosphate</text>
        <dbReference type="Rhea" id="RHEA:24898"/>
        <dbReference type="ChEBI" id="CHEBI:33019"/>
        <dbReference type="ChEBI" id="CHEBI:37565"/>
        <dbReference type="ChEBI" id="CHEBI:58805"/>
        <dbReference type="EC" id="2.7.7.65"/>
    </reaction>
</comment>
<feature type="domain" description="GGDEF" evidence="4">
    <location>
        <begin position="223"/>
        <end position="354"/>
    </location>
</feature>
<dbReference type="CDD" id="cd01949">
    <property type="entry name" value="GGDEF"/>
    <property type="match status" value="1"/>
</dbReference>
<dbReference type="Pfam" id="PF00990">
    <property type="entry name" value="GGDEF"/>
    <property type="match status" value="1"/>
</dbReference>
<dbReference type="InterPro" id="IPR029787">
    <property type="entry name" value="Nucleotide_cyclase"/>
</dbReference>
<feature type="transmembrane region" description="Helical" evidence="3">
    <location>
        <begin position="79"/>
        <end position="97"/>
    </location>
</feature>
<feature type="transmembrane region" description="Helical" evidence="3">
    <location>
        <begin position="50"/>
        <end position="67"/>
    </location>
</feature>
<sequence length="354" mass="40488">MLSSIINLGTDSQSSTKALKIKITNLVSCITALIAFCYAMFFYFELQLPSITLMNLVFVAGYCITLVMSHLKLIKQAKLWFFITLMMHVFLLSTLIFSSESYFHLYYLIIPTGIFVLFEEDEMHEKIGVMLLAVVLFFAAVNYQEPPLIEIAPKTAELILISTVTVIMIETFIVMSWFNRLVHRYQVRLMDMATKDALTGINNRRTFISEAESMMAHSQRYETKLSLIIMDIDFFKRINDEEGHLAGDYILKKVANVLEMNSRASDRLARYGGEEFVMLLPEANLQQATDTAEHLRRTIANHMFIYQGDSISVTMSFGVTERLVHDTEVNELIKRADSALYQAKRTGRNQVIAS</sequence>
<evidence type="ECO:0000256" key="2">
    <source>
        <dbReference type="ARBA" id="ARBA00034247"/>
    </source>
</evidence>
<dbReference type="EC" id="2.7.7.65" evidence="1"/>
<dbReference type="Gene3D" id="3.30.70.270">
    <property type="match status" value="1"/>
</dbReference>
<keyword evidence="3" id="KW-0812">Transmembrane</keyword>
<evidence type="ECO:0000256" key="1">
    <source>
        <dbReference type="ARBA" id="ARBA00012528"/>
    </source>
</evidence>
<organism evidence="5 6">
    <name type="scientific">Thalassotalea loyana</name>
    <dbReference type="NCBI Taxonomy" id="280483"/>
    <lineage>
        <taxon>Bacteria</taxon>
        <taxon>Pseudomonadati</taxon>
        <taxon>Pseudomonadota</taxon>
        <taxon>Gammaproteobacteria</taxon>
        <taxon>Alteromonadales</taxon>
        <taxon>Colwelliaceae</taxon>
        <taxon>Thalassotalea</taxon>
    </lineage>
</organism>
<comment type="caution">
    <text evidence="5">The sequence shown here is derived from an EMBL/GenBank/DDBJ whole genome shotgun (WGS) entry which is preliminary data.</text>
</comment>
<dbReference type="InterPro" id="IPR043128">
    <property type="entry name" value="Rev_trsase/Diguanyl_cyclase"/>
</dbReference>
<accession>A0ABQ6HA61</accession>
<evidence type="ECO:0000313" key="6">
    <source>
        <dbReference type="Proteomes" id="UP001157134"/>
    </source>
</evidence>
<feature type="transmembrane region" description="Helical" evidence="3">
    <location>
        <begin position="23"/>
        <end position="44"/>
    </location>
</feature>